<gene>
    <name evidence="1" type="ORF">NCTC10815_00159</name>
</gene>
<sequence length="95" mass="11194">MDYKTLSIEPLFWDLYLEITIDGQSYWIRLNKTTKNVRKTVKRKPIKINTEQKIIIYCIRISQKETIFLLPIELLNIMSPQSTIGKNVLLIILQG</sequence>
<evidence type="ECO:0000313" key="2">
    <source>
        <dbReference type="Proteomes" id="UP000254879"/>
    </source>
</evidence>
<dbReference type="EMBL" id="UGPG01000001">
    <property type="protein sequence ID" value="STY42911.1"/>
    <property type="molecule type" value="Genomic_DNA"/>
</dbReference>
<name>A0A378M9B5_LISGR</name>
<protein>
    <submittedName>
        <fullName evidence="1">Uncharacterized protein</fullName>
    </submittedName>
</protein>
<dbReference type="AlphaFoldDB" id="A0A378M9B5"/>
<reference evidence="1 2" key="1">
    <citation type="submission" date="2018-06" db="EMBL/GenBank/DDBJ databases">
        <authorList>
            <consortium name="Pathogen Informatics"/>
            <person name="Doyle S."/>
        </authorList>
    </citation>
    <scope>NUCLEOTIDE SEQUENCE [LARGE SCALE GENOMIC DNA]</scope>
    <source>
        <strain evidence="2">NCTC 10815</strain>
    </source>
</reference>
<evidence type="ECO:0000313" key="1">
    <source>
        <dbReference type="EMBL" id="STY42911.1"/>
    </source>
</evidence>
<proteinExistence type="predicted"/>
<accession>A0A378M9B5</accession>
<organism evidence="1 2">
    <name type="scientific">Listeria grayi</name>
    <name type="common">Listeria murrayi</name>
    <dbReference type="NCBI Taxonomy" id="1641"/>
    <lineage>
        <taxon>Bacteria</taxon>
        <taxon>Bacillati</taxon>
        <taxon>Bacillota</taxon>
        <taxon>Bacilli</taxon>
        <taxon>Bacillales</taxon>
        <taxon>Listeriaceae</taxon>
        <taxon>Listeria</taxon>
    </lineage>
</organism>
<dbReference type="Proteomes" id="UP000254879">
    <property type="component" value="Unassembled WGS sequence"/>
</dbReference>